<comment type="caution">
    <text evidence="2">The sequence shown here is derived from an EMBL/GenBank/DDBJ whole genome shotgun (WGS) entry which is preliminary data.</text>
</comment>
<accession>A0A2A4HGP0</accession>
<name>A0A2A4HGP0_9GAMM</name>
<evidence type="ECO:0000313" key="3">
    <source>
        <dbReference type="Proteomes" id="UP000218677"/>
    </source>
</evidence>
<keyword evidence="1" id="KW-0812">Transmembrane</keyword>
<feature type="transmembrane region" description="Helical" evidence="1">
    <location>
        <begin position="12"/>
        <end position="37"/>
    </location>
</feature>
<dbReference type="AlphaFoldDB" id="A0A2A4HGP0"/>
<dbReference type="RefSeq" id="WP_096654634.1">
    <property type="nucleotide sequence ID" value="NZ_NWUX01000027.1"/>
</dbReference>
<gene>
    <name evidence="2" type="ORF">CPA45_19990</name>
</gene>
<keyword evidence="1" id="KW-0472">Membrane</keyword>
<organism evidence="2 3">
    <name type="scientific">Vreelandella nigrificans</name>
    <dbReference type="NCBI Taxonomy" id="2042704"/>
    <lineage>
        <taxon>Bacteria</taxon>
        <taxon>Pseudomonadati</taxon>
        <taxon>Pseudomonadota</taxon>
        <taxon>Gammaproteobacteria</taxon>
        <taxon>Oceanospirillales</taxon>
        <taxon>Halomonadaceae</taxon>
        <taxon>Vreelandella</taxon>
    </lineage>
</organism>
<dbReference type="Proteomes" id="UP000218677">
    <property type="component" value="Unassembled WGS sequence"/>
</dbReference>
<dbReference type="OrthoDB" id="5957689at2"/>
<keyword evidence="1" id="KW-1133">Transmembrane helix</keyword>
<sequence>MEDALKRLLQIVVEILKFLVMALVVQVLFFNLGRFSLWLLTMGRYPRGSLAQQEVNWITFAGFITFVVFVVAMGFYNTSMGMP</sequence>
<evidence type="ECO:0000313" key="2">
    <source>
        <dbReference type="EMBL" id="PCF93900.1"/>
    </source>
</evidence>
<evidence type="ECO:0000256" key="1">
    <source>
        <dbReference type="SAM" id="Phobius"/>
    </source>
</evidence>
<reference evidence="3" key="1">
    <citation type="submission" date="2017-09" db="EMBL/GenBank/DDBJ databases">
        <authorList>
            <person name="Cho G.-S."/>
            <person name="Oguntoyinbo F.A."/>
            <person name="Cnockaert M."/>
            <person name="Kabisch J."/>
            <person name="Neve H."/>
            <person name="Bockelmann W."/>
            <person name="Wenning M."/>
            <person name="Franz C.M."/>
            <person name="Vandamme P."/>
        </authorList>
    </citation>
    <scope>NUCLEOTIDE SEQUENCE [LARGE SCALE GENOMIC DNA]</scope>
    <source>
        <strain evidence="3">MBT G8648</strain>
    </source>
</reference>
<protein>
    <submittedName>
        <fullName evidence="2">Uncharacterized protein</fullName>
    </submittedName>
</protein>
<proteinExistence type="predicted"/>
<keyword evidence="3" id="KW-1185">Reference proteome</keyword>
<feature type="transmembrane region" description="Helical" evidence="1">
    <location>
        <begin position="57"/>
        <end position="76"/>
    </location>
</feature>
<dbReference type="EMBL" id="NWUX01000027">
    <property type="protein sequence ID" value="PCF93900.1"/>
    <property type="molecule type" value="Genomic_DNA"/>
</dbReference>